<evidence type="ECO:0000256" key="1">
    <source>
        <dbReference type="SAM" id="MobiDB-lite"/>
    </source>
</evidence>
<evidence type="ECO:0000313" key="3">
    <source>
        <dbReference type="Proteomes" id="UP001150062"/>
    </source>
</evidence>
<gene>
    <name evidence="2" type="ORF">M0813_29811</name>
</gene>
<feature type="compositionally biased region" description="Basic residues" evidence="1">
    <location>
        <begin position="94"/>
        <end position="103"/>
    </location>
</feature>
<evidence type="ECO:0000313" key="2">
    <source>
        <dbReference type="EMBL" id="KAJ6233505.1"/>
    </source>
</evidence>
<reference evidence="2" key="1">
    <citation type="submission" date="2022-08" db="EMBL/GenBank/DDBJ databases">
        <title>Novel sulfate-reducing endosymbionts in the free-living metamonad Anaeramoeba.</title>
        <authorList>
            <person name="Jerlstrom-Hultqvist J."/>
            <person name="Cepicka I."/>
            <person name="Gallot-Lavallee L."/>
            <person name="Salas-Leiva D."/>
            <person name="Curtis B.A."/>
            <person name="Zahonova K."/>
            <person name="Pipaliya S."/>
            <person name="Dacks J."/>
            <person name="Roger A.J."/>
        </authorList>
    </citation>
    <scope>NUCLEOTIDE SEQUENCE</scope>
    <source>
        <strain evidence="2">Schooner1</strain>
    </source>
</reference>
<feature type="region of interest" description="Disordered" evidence="1">
    <location>
        <begin position="91"/>
        <end position="125"/>
    </location>
</feature>
<dbReference type="Proteomes" id="UP001150062">
    <property type="component" value="Unassembled WGS sequence"/>
</dbReference>
<sequence length="125" mass="15032">MNQEKKIKAEIVFESDETRVLRNKIRCQEEQEELDQKNLLEREQERKRRSRIILFISTGSSNSIQKRKIRKIKENQINQSCKIESIIEEENKSQVKKKRRKNKSEKEKEEDTRNEKGSVNSELDL</sequence>
<dbReference type="EMBL" id="JAOAOG010000276">
    <property type="protein sequence ID" value="KAJ6233505.1"/>
    <property type="molecule type" value="Genomic_DNA"/>
</dbReference>
<organism evidence="2 3">
    <name type="scientific">Anaeramoeba flamelloides</name>
    <dbReference type="NCBI Taxonomy" id="1746091"/>
    <lineage>
        <taxon>Eukaryota</taxon>
        <taxon>Metamonada</taxon>
        <taxon>Anaeramoebidae</taxon>
        <taxon>Anaeramoeba</taxon>
    </lineage>
</organism>
<protein>
    <submittedName>
        <fullName evidence="2">Uncharacterized protein</fullName>
    </submittedName>
</protein>
<name>A0ABQ8XMD4_9EUKA</name>
<proteinExistence type="predicted"/>
<comment type="caution">
    <text evidence="2">The sequence shown here is derived from an EMBL/GenBank/DDBJ whole genome shotgun (WGS) entry which is preliminary data.</text>
</comment>
<keyword evidence="3" id="KW-1185">Reference proteome</keyword>
<feature type="compositionally biased region" description="Basic and acidic residues" evidence="1">
    <location>
        <begin position="104"/>
        <end position="116"/>
    </location>
</feature>
<accession>A0ABQ8XMD4</accession>